<organism evidence="1 2">
    <name type="scientific">Sclerotinia sclerotiorum (strain ATCC 18683 / 1980 / Ss-1)</name>
    <name type="common">White mold</name>
    <name type="synonym">Whetzelinia sclerotiorum</name>
    <dbReference type="NCBI Taxonomy" id="665079"/>
    <lineage>
        <taxon>Eukaryota</taxon>
        <taxon>Fungi</taxon>
        <taxon>Dikarya</taxon>
        <taxon>Ascomycota</taxon>
        <taxon>Pezizomycotina</taxon>
        <taxon>Leotiomycetes</taxon>
        <taxon>Helotiales</taxon>
        <taxon>Sclerotiniaceae</taxon>
        <taxon>Sclerotinia</taxon>
    </lineage>
</organism>
<evidence type="ECO:0000313" key="1">
    <source>
        <dbReference type="EMBL" id="APA09488.1"/>
    </source>
</evidence>
<name>A0A1D9Q3H2_SCLS1</name>
<dbReference type="AlphaFoldDB" id="A0A1D9Q3H2"/>
<protein>
    <submittedName>
        <fullName evidence="1">Uncharacterized protein</fullName>
    </submittedName>
</protein>
<dbReference type="EMBL" id="CP017818">
    <property type="protein sequence ID" value="APA09488.1"/>
    <property type="molecule type" value="Genomic_DNA"/>
</dbReference>
<evidence type="ECO:0000313" key="2">
    <source>
        <dbReference type="Proteomes" id="UP000177798"/>
    </source>
</evidence>
<proteinExistence type="predicted"/>
<gene>
    <name evidence="1" type="ORF">sscle_05g042580</name>
</gene>
<accession>A0A1D9Q3H2</accession>
<dbReference type="Proteomes" id="UP000177798">
    <property type="component" value="Chromosome 5"/>
</dbReference>
<dbReference type="VEuPathDB" id="FungiDB:sscle_05g042580"/>
<sequence>MTELKIWLFQKILEASFMRGIKALEDPRHIYIADALAEATGTGAKGANSANNVKYTRIIATALAENMNKAACDNPLVEAVERL</sequence>
<reference evidence="2" key="1">
    <citation type="journal article" date="2017" name="Genome Biol. Evol.">
        <title>The complete genome sequence of the phytopathogenic fungus Sclerotinia sclerotiorum reveals insights into the genome architecture of broad host range pathogens.</title>
        <authorList>
            <person name="Derbyshire M."/>
            <person name="Denton-Giles M."/>
            <person name="Hegedus D."/>
            <person name="Seifbarghy S."/>
            <person name="Rollins J."/>
            <person name="van Kan J."/>
            <person name="Seidl M.F."/>
            <person name="Faino L."/>
            <person name="Mbengue M."/>
            <person name="Navaud O."/>
            <person name="Raffaele S."/>
            <person name="Hammond-Kosack K."/>
            <person name="Heard S."/>
            <person name="Oliver R."/>
        </authorList>
    </citation>
    <scope>NUCLEOTIDE SEQUENCE [LARGE SCALE GENOMIC DNA]</scope>
    <source>
        <strain evidence="2">ATCC 18683 / 1980 / Ss-1</strain>
    </source>
</reference>